<geneLocation type="plasmid" evidence="2 3">
    <name>unnamed2</name>
</geneLocation>
<dbReference type="InterPro" id="IPR032689">
    <property type="entry name" value="TraG-D_C"/>
</dbReference>
<reference evidence="2 3" key="1">
    <citation type="submission" date="2023-07" db="EMBL/GenBank/DDBJ databases">
        <title>Pathogenic bacteria of pear tree diseases.</title>
        <authorList>
            <person name="Zhang Z."/>
            <person name="He L."/>
            <person name="Huang R."/>
        </authorList>
    </citation>
    <scope>NUCLEOTIDE SEQUENCE [LARGE SCALE GENOMIC DNA]</scope>
    <source>
        <strain evidence="2 3">DE2</strain>
        <plasmid evidence="2 3">unnamed2</plasmid>
    </source>
</reference>
<evidence type="ECO:0000313" key="3">
    <source>
        <dbReference type="Proteomes" id="UP001228139"/>
    </source>
</evidence>
<gene>
    <name evidence="2" type="ORF">Q3V30_22415</name>
</gene>
<keyword evidence="2" id="KW-0614">Plasmid</keyword>
<dbReference type="Pfam" id="PF12696">
    <property type="entry name" value="TraG-D_C"/>
    <property type="match status" value="1"/>
</dbReference>
<evidence type="ECO:0000259" key="1">
    <source>
        <dbReference type="Pfam" id="PF12696"/>
    </source>
</evidence>
<organism evidence="2 3">
    <name type="scientific">Erwinia pyri</name>
    <dbReference type="NCBI Taxonomy" id="3062598"/>
    <lineage>
        <taxon>Bacteria</taxon>
        <taxon>Pseudomonadati</taxon>
        <taxon>Pseudomonadota</taxon>
        <taxon>Gammaproteobacteria</taxon>
        <taxon>Enterobacterales</taxon>
        <taxon>Erwiniaceae</taxon>
        <taxon>Erwinia</taxon>
    </lineage>
</organism>
<dbReference type="Proteomes" id="UP001228139">
    <property type="component" value="Plasmid unnamed2"/>
</dbReference>
<proteinExistence type="predicted"/>
<dbReference type="AlphaFoldDB" id="A0AA50DNJ9"/>
<evidence type="ECO:0000313" key="2">
    <source>
        <dbReference type="EMBL" id="WLS81219.1"/>
    </source>
</evidence>
<dbReference type="EMBL" id="CP132355">
    <property type="protein sequence ID" value="WLS81219.1"/>
    <property type="molecule type" value="Genomic_DNA"/>
</dbReference>
<dbReference type="KEGG" id="epi:Q3V30_22415"/>
<dbReference type="RefSeq" id="WP_306213574.1">
    <property type="nucleotide sequence ID" value="NZ_CP132355.1"/>
</dbReference>
<keyword evidence="3" id="KW-1185">Reference proteome</keyword>
<accession>A0AA50DNJ9</accession>
<protein>
    <submittedName>
        <fullName evidence="2">TraM recognition domain-containing protein</fullName>
    </submittedName>
</protein>
<sequence length="61" mass="6924">MKELISRFMNYNIQFVTVTQDLSSMKKVRENTGKSVLENSNVRIVLTSDKTGNEGKKNETA</sequence>
<feature type="domain" description="TraD/TraG TraM recognition site" evidence="1">
    <location>
        <begin position="2"/>
        <end position="49"/>
    </location>
</feature>
<name>A0AA50DNJ9_9GAMM</name>